<evidence type="ECO:0000259" key="3">
    <source>
        <dbReference type="Pfam" id="PF09951"/>
    </source>
</evidence>
<evidence type="ECO:0000259" key="4">
    <source>
        <dbReference type="Pfam" id="PF25191"/>
    </source>
</evidence>
<dbReference type="Proteomes" id="UP000095662">
    <property type="component" value="Unassembled WGS sequence"/>
</dbReference>
<dbReference type="EMBL" id="CZBY01000007">
    <property type="protein sequence ID" value="CUQ85435.1"/>
    <property type="molecule type" value="Genomic_DNA"/>
</dbReference>
<feature type="domain" description="DUF7832" evidence="4">
    <location>
        <begin position="381"/>
        <end position="480"/>
    </location>
</feature>
<dbReference type="InterPro" id="IPR057154">
    <property type="entry name" value="DUF7832"/>
</dbReference>
<gene>
    <name evidence="5" type="ORF">ERS852540_01097</name>
</gene>
<dbReference type="AlphaFoldDB" id="A0A174ZDR6"/>
<dbReference type="InterPro" id="IPR018689">
    <property type="entry name" value="Imm33_dom"/>
</dbReference>
<evidence type="ECO:0000313" key="6">
    <source>
        <dbReference type="Proteomes" id="UP000095662"/>
    </source>
</evidence>
<name>A0A174ZDR6_9FIRM</name>
<feature type="domain" description="Immunity protein Imm33" evidence="3">
    <location>
        <begin position="566"/>
        <end position="658"/>
    </location>
</feature>
<feature type="domain" description="Suppressor of fused-like" evidence="2">
    <location>
        <begin position="191"/>
        <end position="364"/>
    </location>
</feature>
<dbReference type="Pfam" id="PF09951">
    <property type="entry name" value="Imm33"/>
    <property type="match status" value="1"/>
</dbReference>
<dbReference type="OrthoDB" id="4827574at2"/>
<organism evidence="5 6">
    <name type="scientific">[Eubacterium] siraeum</name>
    <dbReference type="NCBI Taxonomy" id="39492"/>
    <lineage>
        <taxon>Bacteria</taxon>
        <taxon>Bacillati</taxon>
        <taxon>Bacillota</taxon>
        <taxon>Clostridia</taxon>
        <taxon>Eubacteriales</taxon>
        <taxon>Oscillospiraceae</taxon>
        <taxon>Oscillospiraceae incertae sedis</taxon>
    </lineage>
</organism>
<feature type="coiled-coil region" evidence="1">
    <location>
        <begin position="127"/>
        <end position="154"/>
    </location>
</feature>
<keyword evidence="1" id="KW-0175">Coiled coil</keyword>
<dbReference type="Pfam" id="PF05076">
    <property type="entry name" value="SUFU"/>
    <property type="match status" value="1"/>
</dbReference>
<reference evidence="5 6" key="1">
    <citation type="submission" date="2015-09" db="EMBL/GenBank/DDBJ databases">
        <authorList>
            <consortium name="Pathogen Informatics"/>
        </authorList>
    </citation>
    <scope>NUCLEOTIDE SEQUENCE [LARGE SCALE GENOMIC DNA]</scope>
    <source>
        <strain evidence="5 6">2789STDY5834928</strain>
    </source>
</reference>
<evidence type="ECO:0000259" key="2">
    <source>
        <dbReference type="Pfam" id="PF05076"/>
    </source>
</evidence>
<sequence length="668" mass="78096">MDPAEKTKLLEQIEKWNDADEFSRCIEVIEAIPEQERDYLLTLNLSRAYSNLAVLGDHGALGENAEVDGDLLRHAIELLESVRSQGENDPYWNARMGYSCLMAYCSAATAYEYAKRWLTLAPKDPDAQKLVRDCEEYLEEEKSLEIDLKQREEIIRRETPDDDILGHVWLHIEQYFGIYSEMIHDDSYPEYPLDIAIIAPRLEHDYYTLVTVGLSQHQMYFSEERKKEKLERAELLINLPRDWKLTQEALKDEIWYWPIRMLLATAHFALGDPEVGLESRTTLMEGENGVPFAENTDLRGEILLWPGPFGQDSFACSLPDGEEINFYQVIPLYREELQYKLELGSDSLLDLCPDEIFEVINPQRLNLVTDREKIAYDLAEMDNAEIHLKKIQNLHLPVDELSAYNLMAFYLDWAMKRGHMSNPFLTRYRDIVEAVQNGKEHDLRTFIRNQLDGKLSTQLFNRRGSGFAQWYAQNNRSNPYVYRRDCRNIVLDELKDRIWKSIAEEEAAYLLLPYTEKSCRSVEHLLDERFQQYLETEFVDDPEERVARAADGKPVVIPDWDGPLFCYASDRVAQDGCKVQIMERLFPEREDMGWESGWAFYSGDEGDVYGESDEYYESHCGFYDIRDICRIDPDIIRFLNLPYGTMQMRSEDGAWYEVIRDDDSEEET</sequence>
<dbReference type="InterPro" id="IPR020941">
    <property type="entry name" value="SUFU-like_domain"/>
</dbReference>
<evidence type="ECO:0000256" key="1">
    <source>
        <dbReference type="SAM" id="Coils"/>
    </source>
</evidence>
<accession>A0A174ZDR6</accession>
<evidence type="ECO:0000313" key="5">
    <source>
        <dbReference type="EMBL" id="CUQ85435.1"/>
    </source>
</evidence>
<dbReference type="Pfam" id="PF25191">
    <property type="entry name" value="DUF7832"/>
    <property type="match status" value="1"/>
</dbReference>
<protein>
    <submittedName>
        <fullName evidence="5">Suppressor of fused protein (SUFU)</fullName>
    </submittedName>
</protein>
<dbReference type="STRING" id="39492.ERS852540_01097"/>
<proteinExistence type="predicted"/>